<accession>A0A1H0VDG0</accession>
<keyword evidence="3" id="KW-1185">Reference proteome</keyword>
<dbReference type="SUPFAM" id="SSF54001">
    <property type="entry name" value="Cysteine proteinases"/>
    <property type="match status" value="1"/>
</dbReference>
<protein>
    <submittedName>
        <fullName evidence="2">Arylamine N-acetyltransferase</fullName>
    </submittedName>
</protein>
<reference evidence="3" key="1">
    <citation type="submission" date="2016-10" db="EMBL/GenBank/DDBJ databases">
        <authorList>
            <person name="Varghese N."/>
            <person name="Submissions S."/>
        </authorList>
    </citation>
    <scope>NUCLEOTIDE SEQUENCE [LARGE SCALE GENOMIC DNA]</scope>
    <source>
        <strain evidence="3">IBRC-M 10655</strain>
    </source>
</reference>
<dbReference type="PANTHER" id="PTHR11786">
    <property type="entry name" value="N-HYDROXYARYLAMINE O-ACETYLTRANSFERASE"/>
    <property type="match status" value="1"/>
</dbReference>
<dbReference type="Proteomes" id="UP000199651">
    <property type="component" value="Unassembled WGS sequence"/>
</dbReference>
<proteinExistence type="inferred from homology"/>
<comment type="similarity">
    <text evidence="1">Belongs to the arylamine N-acetyltransferase family.</text>
</comment>
<dbReference type="Pfam" id="PF00797">
    <property type="entry name" value="Acetyltransf_2"/>
    <property type="match status" value="1"/>
</dbReference>
<dbReference type="STRING" id="504798.SAMN05421871_101949"/>
<sequence>MNEPLRDAYLTRLGLRTPPPATLDTLFELHRLQVERVPYETVWIALGEQRTVEPLDSLRYLLRGRGGYCYHLNGAFSTLLDWLGFDVHWRVGGVQGAVGDAPGASANHLVIEVQGLDGGPWMVDAGLGDGLHEPIPLVEGVYEQAPYTFALRPSEVVPGGWRLDHDGRGSFLGMDFAPAQAKVEDFLAKHDHLCTSPESGFVRVVTVSNRDAKTIRELRGRLYKETTATGVTHTTIDDRADYFGLLGNVFGLSLPEIGADRRDVLWSRLCVDHEQYLAGKAAHRRAATAD</sequence>
<dbReference type="AlphaFoldDB" id="A0A1H0VDG0"/>
<dbReference type="InterPro" id="IPR001447">
    <property type="entry name" value="Arylamine_N-AcTrfase"/>
</dbReference>
<gene>
    <name evidence="2" type="ORF">SAMN05192558_113195</name>
</gene>
<dbReference type="Gene3D" id="2.40.128.150">
    <property type="entry name" value="Cysteine proteinases"/>
    <property type="match status" value="1"/>
</dbReference>
<dbReference type="EMBL" id="FNJB01000013">
    <property type="protein sequence ID" value="SDP76265.1"/>
    <property type="molecule type" value="Genomic_DNA"/>
</dbReference>
<evidence type="ECO:0000256" key="1">
    <source>
        <dbReference type="ARBA" id="ARBA00006547"/>
    </source>
</evidence>
<keyword evidence="2" id="KW-0808">Transferase</keyword>
<evidence type="ECO:0000313" key="2">
    <source>
        <dbReference type="EMBL" id="SDP76265.1"/>
    </source>
</evidence>
<dbReference type="PANTHER" id="PTHR11786:SF0">
    <property type="entry name" value="ARYLAMINE N-ACETYLTRANSFERASE 4-RELATED"/>
    <property type="match status" value="1"/>
</dbReference>
<evidence type="ECO:0000313" key="3">
    <source>
        <dbReference type="Proteomes" id="UP000199651"/>
    </source>
</evidence>
<organism evidence="2 3">
    <name type="scientific">Actinokineospora alba</name>
    <dbReference type="NCBI Taxonomy" id="504798"/>
    <lineage>
        <taxon>Bacteria</taxon>
        <taxon>Bacillati</taxon>
        <taxon>Actinomycetota</taxon>
        <taxon>Actinomycetes</taxon>
        <taxon>Pseudonocardiales</taxon>
        <taxon>Pseudonocardiaceae</taxon>
        <taxon>Actinokineospora</taxon>
    </lineage>
</organism>
<name>A0A1H0VDG0_9PSEU</name>
<dbReference type="GO" id="GO:0016407">
    <property type="term" value="F:acetyltransferase activity"/>
    <property type="evidence" value="ECO:0007669"/>
    <property type="project" value="InterPro"/>
</dbReference>
<dbReference type="InterPro" id="IPR038765">
    <property type="entry name" value="Papain-like_cys_pep_sf"/>
</dbReference>
<dbReference type="Gene3D" id="3.30.2140.10">
    <property type="entry name" value="Arylamine N-acetyltransferase"/>
    <property type="match status" value="1"/>
</dbReference>